<feature type="transmembrane region" description="Helical" evidence="4">
    <location>
        <begin position="225"/>
        <end position="246"/>
    </location>
</feature>
<evidence type="ECO:0000313" key="6">
    <source>
        <dbReference type="EMBL" id="SUA90319.1"/>
    </source>
</evidence>
<dbReference type="EMBL" id="UGSJ01000001">
    <property type="protein sequence ID" value="SUA90319.1"/>
    <property type="molecule type" value="Genomic_DNA"/>
</dbReference>
<dbReference type="InterPro" id="IPR020846">
    <property type="entry name" value="MFS_dom"/>
</dbReference>
<feature type="transmembrane region" description="Helical" evidence="4">
    <location>
        <begin position="21"/>
        <end position="38"/>
    </location>
</feature>
<organism evidence="6 7">
    <name type="scientific">Pandoraea pulmonicola</name>
    <dbReference type="NCBI Taxonomy" id="93221"/>
    <lineage>
        <taxon>Bacteria</taxon>
        <taxon>Pseudomonadati</taxon>
        <taxon>Pseudomonadota</taxon>
        <taxon>Betaproteobacteria</taxon>
        <taxon>Burkholderiales</taxon>
        <taxon>Burkholderiaceae</taxon>
        <taxon>Pandoraea</taxon>
    </lineage>
</organism>
<evidence type="ECO:0000256" key="4">
    <source>
        <dbReference type="SAM" id="Phobius"/>
    </source>
</evidence>
<dbReference type="PANTHER" id="PTHR23527">
    <property type="entry name" value="BLL3282 PROTEIN"/>
    <property type="match status" value="1"/>
</dbReference>
<dbReference type="InterPro" id="IPR011701">
    <property type="entry name" value="MFS"/>
</dbReference>
<feature type="transmembrane region" description="Helical" evidence="4">
    <location>
        <begin position="150"/>
        <end position="172"/>
    </location>
</feature>
<feature type="transmembrane region" description="Helical" evidence="4">
    <location>
        <begin position="266"/>
        <end position="286"/>
    </location>
</feature>
<dbReference type="RefSeq" id="WP_052266999.1">
    <property type="nucleotide sequence ID" value="NZ_CP010310.2"/>
</dbReference>
<protein>
    <submittedName>
        <fullName evidence="6">D-galactarate permease</fullName>
    </submittedName>
</protein>
<keyword evidence="3 4" id="KW-0472">Membrane</keyword>
<dbReference type="SUPFAM" id="SSF103473">
    <property type="entry name" value="MFS general substrate transporter"/>
    <property type="match status" value="1"/>
</dbReference>
<feature type="domain" description="Major facilitator superfamily (MFS) profile" evidence="5">
    <location>
        <begin position="25"/>
        <end position="406"/>
    </location>
</feature>
<feature type="transmembrane region" description="Helical" evidence="4">
    <location>
        <begin position="58"/>
        <end position="79"/>
    </location>
</feature>
<evidence type="ECO:0000256" key="1">
    <source>
        <dbReference type="ARBA" id="ARBA00022692"/>
    </source>
</evidence>
<evidence type="ECO:0000256" key="3">
    <source>
        <dbReference type="ARBA" id="ARBA00023136"/>
    </source>
</evidence>
<feature type="transmembrane region" description="Helical" evidence="4">
    <location>
        <begin position="317"/>
        <end position="340"/>
    </location>
</feature>
<gene>
    <name evidence="6" type="primary">garP</name>
    <name evidence="6" type="ORF">NCTC13159_01802</name>
</gene>
<feature type="transmembrane region" description="Helical" evidence="4">
    <location>
        <begin position="91"/>
        <end position="110"/>
    </location>
</feature>
<evidence type="ECO:0000256" key="2">
    <source>
        <dbReference type="ARBA" id="ARBA00022989"/>
    </source>
</evidence>
<dbReference type="GO" id="GO:0022857">
    <property type="term" value="F:transmembrane transporter activity"/>
    <property type="evidence" value="ECO:0007669"/>
    <property type="project" value="InterPro"/>
</dbReference>
<dbReference type="PANTHER" id="PTHR23527:SF1">
    <property type="entry name" value="BLL3282 PROTEIN"/>
    <property type="match status" value="1"/>
</dbReference>
<keyword evidence="1 4" id="KW-0812">Transmembrane</keyword>
<dbReference type="AlphaFoldDB" id="A0AAJ5D062"/>
<dbReference type="Proteomes" id="UP000254589">
    <property type="component" value="Unassembled WGS sequence"/>
</dbReference>
<feature type="transmembrane region" description="Helical" evidence="4">
    <location>
        <begin position="116"/>
        <end position="138"/>
    </location>
</feature>
<proteinExistence type="predicted"/>
<dbReference type="Pfam" id="PF07690">
    <property type="entry name" value="MFS_1"/>
    <property type="match status" value="1"/>
</dbReference>
<sequence length="407" mass="42527">MAELNAKGHTGGAAVAPRAHYRWVVLTLAWLALLFAFVDRLAWASLSVKVGGSLGMSVAGLGTFVTAFYVGYVISNALGGLGTDKYGPSRMLAVALLPLGATTFAFGYTTSTWMGLGIQCLMGVAAGADYSACVKLVATWFDFKTRGRAMGILTTASSVGVVATNAAVPYLSGVIGWEGVYRTLGVLTIIVGVLCIAFLRDAPLPGESNRTQKPGLAVLLRNRDLILLAIVGFGALWGTWGFAFWVNALIIKGHGLSARAAGEIAAMFGVGAIVSKPLVGLVSDWLGGKRKAILIVCFAGFAASLMVFGLLTSETAFLIFAPVLGVAAFIYTPLIVAMVAEIAGPVLVGTAYGFANAFWQLGSVLVPLVVGVVFQWTGSFPMAFFALALGPLVATLCMFAVRERKTF</sequence>
<feature type="transmembrane region" description="Helical" evidence="4">
    <location>
        <begin position="382"/>
        <end position="401"/>
    </location>
</feature>
<dbReference type="PROSITE" id="PS50850">
    <property type="entry name" value="MFS"/>
    <property type="match status" value="1"/>
</dbReference>
<dbReference type="InterPro" id="IPR036259">
    <property type="entry name" value="MFS_trans_sf"/>
</dbReference>
<feature type="transmembrane region" description="Helical" evidence="4">
    <location>
        <begin position="352"/>
        <end position="376"/>
    </location>
</feature>
<keyword evidence="2 4" id="KW-1133">Transmembrane helix</keyword>
<feature type="transmembrane region" description="Helical" evidence="4">
    <location>
        <begin position="184"/>
        <end position="204"/>
    </location>
</feature>
<comment type="caution">
    <text evidence="6">The sequence shown here is derived from an EMBL/GenBank/DDBJ whole genome shotgun (WGS) entry which is preliminary data.</text>
</comment>
<dbReference type="Gene3D" id="1.20.1250.20">
    <property type="entry name" value="MFS general substrate transporter like domains"/>
    <property type="match status" value="2"/>
</dbReference>
<evidence type="ECO:0000259" key="5">
    <source>
        <dbReference type="PROSITE" id="PS50850"/>
    </source>
</evidence>
<reference evidence="6 7" key="1">
    <citation type="submission" date="2018-06" db="EMBL/GenBank/DDBJ databases">
        <authorList>
            <consortium name="Pathogen Informatics"/>
            <person name="Doyle S."/>
        </authorList>
    </citation>
    <scope>NUCLEOTIDE SEQUENCE [LARGE SCALE GENOMIC DNA]</scope>
    <source>
        <strain evidence="6 7">NCTC13159</strain>
    </source>
</reference>
<feature type="transmembrane region" description="Helical" evidence="4">
    <location>
        <begin position="293"/>
        <end position="311"/>
    </location>
</feature>
<name>A0AAJ5D062_PANPU</name>
<dbReference type="InterPro" id="IPR052952">
    <property type="entry name" value="MFS-Transporter"/>
</dbReference>
<accession>A0AAJ5D062</accession>
<evidence type="ECO:0000313" key="7">
    <source>
        <dbReference type="Proteomes" id="UP000254589"/>
    </source>
</evidence>